<dbReference type="SUPFAM" id="SSF52518">
    <property type="entry name" value="Thiamin diphosphate-binding fold (THDP-binding)"/>
    <property type="match status" value="2"/>
</dbReference>
<keyword evidence="6 12" id="KW-0460">Magnesium</keyword>
<dbReference type="GO" id="GO:0005634">
    <property type="term" value="C:nucleus"/>
    <property type="evidence" value="ECO:0007669"/>
    <property type="project" value="TreeGrafter"/>
</dbReference>
<feature type="binding site" evidence="10">
    <location>
        <position position="285"/>
    </location>
    <ligand>
        <name>substrate</name>
    </ligand>
</feature>
<dbReference type="Proteomes" id="UP000559256">
    <property type="component" value="Unassembled WGS sequence"/>
</dbReference>
<dbReference type="Pfam" id="PF22613">
    <property type="entry name" value="Transketolase_C_1"/>
    <property type="match status" value="1"/>
</dbReference>
<evidence type="ECO:0000256" key="10">
    <source>
        <dbReference type="PIRSR" id="PIRSR605478-2"/>
    </source>
</evidence>
<evidence type="ECO:0000259" key="14">
    <source>
        <dbReference type="SMART" id="SM00861"/>
    </source>
</evidence>
<feature type="binding site" evidence="11">
    <location>
        <position position="285"/>
    </location>
    <ligand>
        <name>thiamine diphosphate</name>
        <dbReference type="ChEBI" id="CHEBI:58937"/>
    </ligand>
</feature>
<sequence>MSFSPVQSDNIAIATIRALAADVVTKANSGHPGAPMGMAPAAHVLFSRFVNANPKNSKWFNRDRFVLSNGHACALQYVLLHLLGYKLSMDDLKAFRQLDSLTPGHPEAGHTDGILLNRIERKVFLNDNFRSGVEVTTGPLGQGFGNGVGLAMAQAHLAATFNKDGFDLINNYTYVFCGDGCLMEGVASEAASLAGHLQLGNLIVVYDDNHISIDGDTNVAFTENVDQRFQSYGWQVLVVNNGDTDLAEIYNAITQAKSEKNKPTIIRLKTTIGYGSKQQGTHGVHGSPLKADDIQALKTKFGLPADQSFYVPQETYDAYAQIVKRGASLESEWNSLLSSYSQKYPKEHAELSRRIAGELPADWEKNLPVYKPTDAAVASRKLSEIALTAITPVLPELFGGSADLTGSNLTKVKGTVDFQPPSTGLGNYAGTYIRFGVREHGMGAIANGIAAYGGIIPFVATFLNFVSYAAGATRLSALSGHQVIWVATHDSIGLGEDGPTHQPVETAIHLRATPNLAFWRPADGNETSAAYYSAITSKKTPSVLSLSRQNLINLEGSTVEKALKGGYVLHEEQNEDLTIVSTGSEVPIAVEAAAKLKAEGIKTRVVSLPCWLTFDQQPEHYRLSVLRSGAPILSLELSHHEQYGLTGWGASGPYQKVYEKFGITGSNIAVVGKKVVDFYKQKGGPVVSPLIKAF</sequence>
<evidence type="ECO:0000256" key="2">
    <source>
        <dbReference type="ARBA" id="ARBA00007131"/>
    </source>
</evidence>
<feature type="binding site" evidence="10">
    <location>
        <position position="380"/>
    </location>
    <ligand>
        <name>substrate</name>
    </ligand>
</feature>
<protein>
    <recommendedName>
        <fullName evidence="3">transketolase</fullName>
        <ecNumber evidence="3">2.2.1.1</ecNumber>
    </recommendedName>
</protein>
<dbReference type="InterPro" id="IPR005474">
    <property type="entry name" value="Transketolase_N"/>
</dbReference>
<gene>
    <name evidence="15" type="ORF">D9758_002718</name>
</gene>
<feature type="site" description="Important for catalytic activity" evidence="13">
    <location>
        <position position="285"/>
    </location>
</feature>
<evidence type="ECO:0000313" key="16">
    <source>
        <dbReference type="Proteomes" id="UP000559256"/>
    </source>
</evidence>
<dbReference type="SUPFAM" id="SSF52922">
    <property type="entry name" value="TK C-terminal domain-like"/>
    <property type="match status" value="1"/>
</dbReference>
<comment type="similarity">
    <text evidence="2">Belongs to the transketolase family.</text>
</comment>
<evidence type="ECO:0000256" key="3">
    <source>
        <dbReference type="ARBA" id="ARBA00013152"/>
    </source>
</evidence>
<evidence type="ECO:0000256" key="13">
    <source>
        <dbReference type="PIRSR" id="PIRSR605478-5"/>
    </source>
</evidence>
<dbReference type="GO" id="GO:0005829">
    <property type="term" value="C:cytosol"/>
    <property type="evidence" value="ECO:0007669"/>
    <property type="project" value="TreeGrafter"/>
</dbReference>
<reference evidence="15 16" key="1">
    <citation type="journal article" date="2020" name="ISME J.">
        <title>Uncovering the hidden diversity of litter-decomposition mechanisms in mushroom-forming fungi.</title>
        <authorList>
            <person name="Floudas D."/>
            <person name="Bentzer J."/>
            <person name="Ahren D."/>
            <person name="Johansson T."/>
            <person name="Persson P."/>
            <person name="Tunlid A."/>
        </authorList>
    </citation>
    <scope>NUCLEOTIDE SEQUENCE [LARGE SCALE GENOMIC DNA]</scope>
    <source>
        <strain evidence="15 16">CBS 291.85</strain>
    </source>
</reference>
<dbReference type="PANTHER" id="PTHR43522">
    <property type="entry name" value="TRANSKETOLASE"/>
    <property type="match status" value="1"/>
</dbReference>
<keyword evidence="16" id="KW-1185">Reference proteome</keyword>
<evidence type="ECO:0000256" key="4">
    <source>
        <dbReference type="ARBA" id="ARBA00022679"/>
    </source>
</evidence>
<dbReference type="GO" id="GO:0006098">
    <property type="term" value="P:pentose-phosphate shunt"/>
    <property type="evidence" value="ECO:0007669"/>
    <property type="project" value="TreeGrafter"/>
</dbReference>
<dbReference type="OrthoDB" id="10267175at2759"/>
<dbReference type="InterPro" id="IPR029061">
    <property type="entry name" value="THDP-binding"/>
</dbReference>
<keyword evidence="4" id="KW-0808">Transferase</keyword>
<name>A0A8H5GQM8_9AGAR</name>
<dbReference type="NCBIfam" id="TIGR00232">
    <property type="entry name" value="tktlase_bact"/>
    <property type="match status" value="1"/>
</dbReference>
<dbReference type="GO" id="GO:0004802">
    <property type="term" value="F:transketolase activity"/>
    <property type="evidence" value="ECO:0007669"/>
    <property type="project" value="UniProtKB-EC"/>
</dbReference>
<feature type="binding site" evidence="11">
    <location>
        <begin position="138"/>
        <end position="140"/>
    </location>
    <ligand>
        <name>thiamine diphosphate</name>
        <dbReference type="ChEBI" id="CHEBI:58937"/>
    </ligand>
</feature>
<feature type="site" description="Important for catalytic activity" evidence="13">
    <location>
        <position position="31"/>
    </location>
</feature>
<proteinExistence type="inferred from homology"/>
<feature type="binding site" evidence="10">
    <location>
        <position position="31"/>
    </location>
    <ligand>
        <name>substrate</name>
    </ligand>
</feature>
<feature type="binding site" evidence="11">
    <location>
        <position position="209"/>
    </location>
    <ligand>
        <name>thiamine diphosphate</name>
        <dbReference type="ChEBI" id="CHEBI:58937"/>
    </ligand>
</feature>
<feature type="binding site" evidence="10">
    <location>
        <position position="407"/>
    </location>
    <ligand>
        <name>substrate</name>
    </ligand>
</feature>
<feature type="binding site" evidence="11">
    <location>
        <position position="71"/>
    </location>
    <ligand>
        <name>thiamine diphosphate</name>
        <dbReference type="ChEBI" id="CHEBI:58937"/>
    </ligand>
</feature>
<feature type="binding site" evidence="11">
    <location>
        <position position="465"/>
    </location>
    <ligand>
        <name>thiamine diphosphate</name>
        <dbReference type="ChEBI" id="CHEBI:58937"/>
    </ligand>
</feature>
<evidence type="ECO:0000256" key="11">
    <source>
        <dbReference type="PIRSR" id="PIRSR605478-3"/>
    </source>
</evidence>
<dbReference type="EMBL" id="JAACJM010000013">
    <property type="protein sequence ID" value="KAF5369451.1"/>
    <property type="molecule type" value="Genomic_DNA"/>
</dbReference>
<dbReference type="FunFam" id="3.40.50.970:FF:000003">
    <property type="entry name" value="Transketolase"/>
    <property type="match status" value="1"/>
</dbReference>
<dbReference type="GO" id="GO:0046872">
    <property type="term" value="F:metal ion binding"/>
    <property type="evidence" value="ECO:0007669"/>
    <property type="project" value="UniProtKB-KW"/>
</dbReference>
<evidence type="ECO:0000313" key="15">
    <source>
        <dbReference type="EMBL" id="KAF5369451.1"/>
    </source>
</evidence>
<comment type="cofactor">
    <cofactor evidence="11">
        <name>thiamine diphosphate</name>
        <dbReference type="ChEBI" id="CHEBI:58937"/>
    </cofactor>
    <text evidence="11">Binds 1 thiamine pyrophosphate per subunit. During the reaction, the substrate forms a covalent intermediate with the cofactor.</text>
</comment>
<dbReference type="EC" id="2.2.1.1" evidence="3"/>
<feature type="binding site" evidence="10">
    <location>
        <position position="501"/>
    </location>
    <ligand>
        <name>substrate</name>
    </ligand>
</feature>
<comment type="catalytic activity">
    <reaction evidence="8">
        <text>D-sedoheptulose 7-phosphate + D-glyceraldehyde 3-phosphate = aldehydo-D-ribose 5-phosphate + D-xylulose 5-phosphate</text>
        <dbReference type="Rhea" id="RHEA:10508"/>
        <dbReference type="ChEBI" id="CHEBI:57483"/>
        <dbReference type="ChEBI" id="CHEBI:57737"/>
        <dbReference type="ChEBI" id="CHEBI:58273"/>
        <dbReference type="ChEBI" id="CHEBI:59776"/>
        <dbReference type="EC" id="2.2.1.1"/>
    </reaction>
</comment>
<dbReference type="PROSITE" id="PS00801">
    <property type="entry name" value="TRANSKETOLASE_1"/>
    <property type="match status" value="1"/>
</dbReference>
<feature type="binding site" evidence="10">
    <location>
        <position position="497"/>
    </location>
    <ligand>
        <name>substrate</name>
    </ligand>
</feature>
<evidence type="ECO:0000256" key="5">
    <source>
        <dbReference type="ARBA" id="ARBA00022723"/>
    </source>
</evidence>
<dbReference type="Gene3D" id="3.40.50.920">
    <property type="match status" value="1"/>
</dbReference>
<feature type="binding site" evidence="10">
    <location>
        <position position="489"/>
    </location>
    <ligand>
        <name>substrate</name>
    </ligand>
</feature>
<comment type="cofactor">
    <cofactor evidence="12">
        <name>Mg(2+)</name>
        <dbReference type="ChEBI" id="CHEBI:18420"/>
    </cofactor>
    <text evidence="12">Binds 1 Mg(2+) ion per subunit. Can also utilize other divalent metal cations, such as Ca(2+), Mn(2+) and Co(2+).</text>
</comment>
<dbReference type="SMART" id="SM00861">
    <property type="entry name" value="Transket_pyr"/>
    <property type="match status" value="1"/>
</dbReference>
<dbReference type="InterPro" id="IPR005478">
    <property type="entry name" value="Transketolase_bac-like"/>
</dbReference>
<dbReference type="CDD" id="cd07033">
    <property type="entry name" value="TPP_PYR_DXS_TK_like"/>
    <property type="match status" value="1"/>
</dbReference>
<feature type="binding site" evidence="10">
    <location>
        <position position="548"/>
    </location>
    <ligand>
        <name>substrate</name>
    </ligand>
</feature>
<comment type="cofactor">
    <cofactor evidence="1">
        <name>Co(2+)</name>
        <dbReference type="ChEBI" id="CHEBI:48828"/>
    </cofactor>
</comment>
<feature type="binding site" evidence="11">
    <location>
        <position position="180"/>
    </location>
    <ligand>
        <name>thiamine diphosphate</name>
        <dbReference type="ChEBI" id="CHEBI:58937"/>
    </ligand>
</feature>
<evidence type="ECO:0000256" key="1">
    <source>
        <dbReference type="ARBA" id="ARBA00001941"/>
    </source>
</evidence>
<feature type="binding site" evidence="12">
    <location>
        <position position="209"/>
    </location>
    <ligand>
        <name>Mg(2+)</name>
        <dbReference type="ChEBI" id="CHEBI:18420"/>
    </ligand>
</feature>
<organism evidence="15 16">
    <name type="scientific">Tetrapyrgos nigripes</name>
    <dbReference type="NCBI Taxonomy" id="182062"/>
    <lineage>
        <taxon>Eukaryota</taxon>
        <taxon>Fungi</taxon>
        <taxon>Dikarya</taxon>
        <taxon>Basidiomycota</taxon>
        <taxon>Agaricomycotina</taxon>
        <taxon>Agaricomycetes</taxon>
        <taxon>Agaricomycetidae</taxon>
        <taxon>Agaricales</taxon>
        <taxon>Marasmiineae</taxon>
        <taxon>Marasmiaceae</taxon>
        <taxon>Tetrapyrgos</taxon>
    </lineage>
</organism>
<evidence type="ECO:0000256" key="9">
    <source>
        <dbReference type="PIRSR" id="PIRSR605478-1"/>
    </source>
</evidence>
<dbReference type="Gene3D" id="3.40.50.970">
    <property type="match status" value="2"/>
</dbReference>
<comment type="caution">
    <text evidence="15">The sequence shown here is derived from an EMBL/GenBank/DDBJ whole genome shotgun (WGS) entry which is preliminary data.</text>
</comment>
<dbReference type="PANTHER" id="PTHR43522:SF2">
    <property type="entry name" value="TRANSKETOLASE 1-RELATED"/>
    <property type="match status" value="1"/>
</dbReference>
<feature type="domain" description="Transketolase-like pyrimidine-binding" evidence="14">
    <location>
        <begin position="377"/>
        <end position="554"/>
    </location>
</feature>
<dbReference type="InterPro" id="IPR055152">
    <property type="entry name" value="Transketolase-like_C_2"/>
</dbReference>
<evidence type="ECO:0000256" key="6">
    <source>
        <dbReference type="ARBA" id="ARBA00022842"/>
    </source>
</evidence>
<evidence type="ECO:0000256" key="12">
    <source>
        <dbReference type="PIRSR" id="PIRSR605478-4"/>
    </source>
</evidence>
<keyword evidence="7 11" id="KW-0786">Thiamine pyrophosphate</keyword>
<feature type="active site" description="Proton donor" evidence="9">
    <location>
        <position position="439"/>
    </location>
</feature>
<dbReference type="InterPro" id="IPR009014">
    <property type="entry name" value="Transketo_C/PFOR_II"/>
</dbReference>
<feature type="binding site" evidence="12">
    <location>
        <position position="211"/>
    </location>
    <ligand>
        <name>Mg(2+)</name>
        <dbReference type="ChEBI" id="CHEBI:18420"/>
    </ligand>
</feature>
<dbReference type="Pfam" id="PF02779">
    <property type="entry name" value="Transket_pyr"/>
    <property type="match status" value="1"/>
</dbReference>
<dbReference type="InterPro" id="IPR049557">
    <property type="entry name" value="Transketolase_CS"/>
</dbReference>
<keyword evidence="5 12" id="KW-0479">Metal-binding</keyword>
<accession>A0A8H5GQM8</accession>
<dbReference type="InterPro" id="IPR033247">
    <property type="entry name" value="Transketolase_fam"/>
</dbReference>
<dbReference type="AlphaFoldDB" id="A0A8H5GQM8"/>
<dbReference type="Pfam" id="PF00456">
    <property type="entry name" value="Transketolase_N"/>
    <property type="match status" value="2"/>
</dbReference>
<evidence type="ECO:0000256" key="8">
    <source>
        <dbReference type="ARBA" id="ARBA00049473"/>
    </source>
</evidence>
<dbReference type="InterPro" id="IPR005475">
    <property type="entry name" value="Transketolase-like_Pyr-bd"/>
</dbReference>
<dbReference type="CDD" id="cd02012">
    <property type="entry name" value="TPP_TK"/>
    <property type="match status" value="1"/>
</dbReference>
<feature type="binding site" evidence="12">
    <location>
        <position position="179"/>
    </location>
    <ligand>
        <name>Mg(2+)</name>
        <dbReference type="ChEBI" id="CHEBI:18420"/>
    </ligand>
</feature>
<evidence type="ECO:0000256" key="7">
    <source>
        <dbReference type="ARBA" id="ARBA00023052"/>
    </source>
</evidence>